<dbReference type="PANTHER" id="PTHR24093">
    <property type="entry name" value="CATION TRANSPORTING ATPASE"/>
    <property type="match status" value="1"/>
</dbReference>
<keyword evidence="9" id="KW-0460">Magnesium</keyword>
<organism evidence="16 17">
    <name type="scientific">Paratrimastix pyriformis</name>
    <dbReference type="NCBI Taxonomy" id="342808"/>
    <lineage>
        <taxon>Eukaryota</taxon>
        <taxon>Metamonada</taxon>
        <taxon>Preaxostyla</taxon>
        <taxon>Paratrimastigidae</taxon>
        <taxon>Paratrimastix</taxon>
    </lineage>
</organism>
<dbReference type="SFLD" id="SFLDG00002">
    <property type="entry name" value="C1.7:_P-type_atpase_like"/>
    <property type="match status" value="1"/>
</dbReference>
<dbReference type="InterPro" id="IPR044492">
    <property type="entry name" value="P_typ_ATPase_HD_dom"/>
</dbReference>
<evidence type="ECO:0000256" key="10">
    <source>
        <dbReference type="ARBA" id="ARBA00022989"/>
    </source>
</evidence>
<comment type="caution">
    <text evidence="16">The sequence shown here is derived from an EMBL/GenBank/DDBJ whole genome shotgun (WGS) entry which is preliminary data.</text>
</comment>
<dbReference type="CDD" id="cd02081">
    <property type="entry name" value="P-type_ATPase_Ca_PMCA-like"/>
    <property type="match status" value="1"/>
</dbReference>
<dbReference type="InterPro" id="IPR023298">
    <property type="entry name" value="ATPase_P-typ_TM_dom_sf"/>
</dbReference>
<dbReference type="InterPro" id="IPR006068">
    <property type="entry name" value="ATPase_P-typ_cation-transptr_C"/>
</dbReference>
<dbReference type="NCBIfam" id="TIGR01494">
    <property type="entry name" value="ATPase_P-type"/>
    <property type="match status" value="2"/>
</dbReference>
<keyword evidence="17" id="KW-1185">Reference proteome</keyword>
<evidence type="ECO:0000256" key="4">
    <source>
        <dbReference type="ARBA" id="ARBA00022692"/>
    </source>
</evidence>
<evidence type="ECO:0000256" key="14">
    <source>
        <dbReference type="SAM" id="MobiDB-lite"/>
    </source>
</evidence>
<dbReference type="Pfam" id="PF13246">
    <property type="entry name" value="Cation_ATPase"/>
    <property type="match status" value="1"/>
</dbReference>
<evidence type="ECO:0000259" key="15">
    <source>
        <dbReference type="SMART" id="SM00831"/>
    </source>
</evidence>
<dbReference type="SUPFAM" id="SSF81653">
    <property type="entry name" value="Calcium ATPase, transduction domain A"/>
    <property type="match status" value="1"/>
</dbReference>
<sequence>MRTQGPLPPSLSPGDSGPPVVPTPRSHDAVITPSPSETPARQEDVSKIPLAFSLHPHGRWGMSSDDLIQLCASRSLDALELFGGSAAIAQHLHTDLQSGLSEKELERRHERIEAFGVNHIPGAPPKNFFVILWGALTDVTIIILICAAVLSLVLGIVFPDPTETVPGYVDGVAILVAVAIVGLVTASNDWSKDRQFRKLNERKTDIPIKVTRDGQHTQQISIFDLVVGDVVELTSGDTVPADGLFLDGYNLEIDESSMTGEAATIKKSNKKPFLLSGTFVTEGLGRMLVLCVGVNTEWGQTLSRLADDDEDETPLQEALDDMSKTIGKIGLVAAVLTFIALCLQNFLPYAFDPSLWNTGFYGKLVSYLIMAITIVVVAVPEGLPLAVTISLAYSMRRMMQDQNLVRNLSACETMGSATNICSDKTGTLTENRMTVTQAWIATKAFSKVWDSCFPMFSACCSPGVCSARLYGHRRGTSQAHSPLTARPPATPRARGPVFTFFASLLGSNKVTSMRPIEIEREEEAPAQVLKRDSLAPELTHLLVEGICANSTATLTNQKGKLAFIGNKTEGSLLVLVQKLGFDYKDVRAECEPRCVSVFTFNSERKRMTTVLRQPDSRGFRVYCKGASDWLLPDCSSFLDEGGRPCSCAEYPEFREQANEVIEAMASKGLRTLLLAYRDLVAFDPQTQAHEVEQDLTAIGIVGIKDPPRPEAREAVLRCQSAGICVRMITGDNLITARAIASELRILTDGVAMTASDFHTLSPEEQQEVLPRLQVMARSSPTNKFDLVQRLKALDEVVAVTGDGTNDAAALKEADVGLSMGISGTEVAKEASDIVILDDNFASVVKSVMWGRSVYDNIRKFLQFQLTVNVVALVLSFVGAVSGQGTPITAVQMLWVNLIMDTFAALALATEPPTQSMMERPPAGRNEYLISPLMLRNIVGQAIYQLAVVFVFLYAGKAIFGFVESSPTSLAHTHTLVFNAFVLCQLFNELCSRKVNGEMNLFSGILNNWIFGAVLLFTLVVQIVIVELGSSFMQTSGLSVAEWFACFLVGFFTIPLAFLLMTLRVPSRLVRKVTPKLIAERRALQQRKAKKREKQKEARQKAAKERAVIMAQMLGSKLPIASSEPSEALTVLPSPDSTRVPSLLGEDRRLPERRVHAPSMQHIASARSRAEPVLTVPPACRYSLARAHSTVSHSSLATSLAAPNASLHSEILTGSLLPPLGSGSAYARNFAGAKNSETGVRHEI</sequence>
<feature type="transmembrane region" description="Helical" evidence="13">
    <location>
        <begin position="892"/>
        <end position="909"/>
    </location>
</feature>
<dbReference type="NCBIfam" id="TIGR01517">
    <property type="entry name" value="ATPase-IIB_Ca"/>
    <property type="match status" value="1"/>
</dbReference>
<dbReference type="Gene3D" id="2.70.150.10">
    <property type="entry name" value="Calcium-transporting ATPase, cytoplasmic transduction domain A"/>
    <property type="match status" value="1"/>
</dbReference>
<dbReference type="PRINTS" id="PR00120">
    <property type="entry name" value="HATPASE"/>
</dbReference>
<evidence type="ECO:0000256" key="11">
    <source>
        <dbReference type="ARBA" id="ARBA00023065"/>
    </source>
</evidence>
<feature type="transmembrane region" description="Helical" evidence="13">
    <location>
        <begin position="968"/>
        <end position="987"/>
    </location>
</feature>
<dbReference type="PROSITE" id="PS00154">
    <property type="entry name" value="ATPASE_E1_E2"/>
    <property type="match status" value="1"/>
</dbReference>
<dbReference type="EMBL" id="JAPMOS010000029">
    <property type="protein sequence ID" value="KAJ4458401.1"/>
    <property type="molecule type" value="Genomic_DNA"/>
</dbReference>
<keyword evidence="10 13" id="KW-1133">Transmembrane helix</keyword>
<keyword evidence="7 13" id="KW-0106">Calcium</keyword>
<dbReference type="Pfam" id="PF00689">
    <property type="entry name" value="Cation_ATPase_C"/>
    <property type="match status" value="1"/>
</dbReference>
<keyword evidence="6 13" id="KW-0547">Nucleotide-binding</keyword>
<feature type="transmembrane region" description="Helical" evidence="13">
    <location>
        <begin position="1039"/>
        <end position="1062"/>
    </location>
</feature>
<dbReference type="Gene3D" id="1.20.1110.10">
    <property type="entry name" value="Calcium-transporting ATPase, transmembrane domain"/>
    <property type="match status" value="2"/>
</dbReference>
<feature type="transmembrane region" description="Helical" evidence="13">
    <location>
        <begin position="367"/>
        <end position="393"/>
    </location>
</feature>
<keyword evidence="12 13" id="KW-0472">Membrane</keyword>
<dbReference type="SFLD" id="SFLDF00027">
    <property type="entry name" value="p-type_atpase"/>
    <property type="match status" value="1"/>
</dbReference>
<dbReference type="Pfam" id="PF00690">
    <property type="entry name" value="Cation_ATPase_N"/>
    <property type="match status" value="1"/>
</dbReference>
<feature type="transmembrane region" description="Helical" evidence="13">
    <location>
        <begin position="1008"/>
        <end position="1027"/>
    </location>
</feature>
<keyword evidence="8 13" id="KW-0067">ATP-binding</keyword>
<keyword evidence="5" id="KW-0479">Metal-binding</keyword>
<dbReference type="Gene3D" id="3.40.1110.10">
    <property type="entry name" value="Calcium-transporting ATPase, cytoplasmic domain N"/>
    <property type="match status" value="1"/>
</dbReference>
<evidence type="ECO:0000256" key="1">
    <source>
        <dbReference type="ARBA" id="ARBA00004127"/>
    </source>
</evidence>
<evidence type="ECO:0000256" key="12">
    <source>
        <dbReference type="ARBA" id="ARBA00023136"/>
    </source>
</evidence>
<evidence type="ECO:0000256" key="3">
    <source>
        <dbReference type="ARBA" id="ARBA00022568"/>
    </source>
</evidence>
<dbReference type="InterPro" id="IPR006408">
    <property type="entry name" value="P-type_ATPase_IIB"/>
</dbReference>
<comment type="subcellular location">
    <subcellularLocation>
        <location evidence="1">Endomembrane system</location>
        <topology evidence="1">Multi-pass membrane protein</topology>
    </subcellularLocation>
    <subcellularLocation>
        <location evidence="13">Membrane</location>
        <topology evidence="13">Multi-pass membrane protein</topology>
    </subcellularLocation>
</comment>
<dbReference type="InterPro" id="IPR001757">
    <property type="entry name" value="P_typ_ATPase"/>
</dbReference>
<comment type="similarity">
    <text evidence="13">Belongs to the cation transport ATPase (P-type) (TC 3.A.3) family.</text>
</comment>
<gene>
    <name evidence="16" type="ORF">PAPYR_5784</name>
</gene>
<feature type="transmembrane region" description="Helical" evidence="13">
    <location>
        <begin position="329"/>
        <end position="347"/>
    </location>
</feature>
<dbReference type="InterPro" id="IPR059000">
    <property type="entry name" value="ATPase_P-type_domA"/>
</dbReference>
<dbReference type="SUPFAM" id="SSF81665">
    <property type="entry name" value="Calcium ATPase, transmembrane domain M"/>
    <property type="match status" value="1"/>
</dbReference>
<dbReference type="Pfam" id="PF00122">
    <property type="entry name" value="E1-E2_ATPase"/>
    <property type="match status" value="1"/>
</dbReference>
<name>A0ABQ8UKB8_9EUKA</name>
<dbReference type="PANTHER" id="PTHR24093:SF369">
    <property type="entry name" value="CALCIUM-TRANSPORTING ATPASE"/>
    <property type="match status" value="1"/>
</dbReference>
<evidence type="ECO:0000313" key="16">
    <source>
        <dbReference type="EMBL" id="KAJ4458401.1"/>
    </source>
</evidence>
<evidence type="ECO:0000256" key="7">
    <source>
        <dbReference type="ARBA" id="ARBA00022837"/>
    </source>
</evidence>
<evidence type="ECO:0000256" key="8">
    <source>
        <dbReference type="ARBA" id="ARBA00022840"/>
    </source>
</evidence>
<feature type="transmembrane region" description="Helical" evidence="13">
    <location>
        <begin position="168"/>
        <end position="188"/>
    </location>
</feature>
<evidence type="ECO:0000256" key="9">
    <source>
        <dbReference type="ARBA" id="ARBA00022842"/>
    </source>
</evidence>
<feature type="region of interest" description="Disordered" evidence="14">
    <location>
        <begin position="1"/>
        <end position="45"/>
    </location>
</feature>
<evidence type="ECO:0000313" key="17">
    <source>
        <dbReference type="Proteomes" id="UP001141327"/>
    </source>
</evidence>
<dbReference type="EC" id="7.2.2.10" evidence="13"/>
<evidence type="ECO:0000256" key="5">
    <source>
        <dbReference type="ARBA" id="ARBA00022723"/>
    </source>
</evidence>
<accession>A0ABQ8UKB8</accession>
<dbReference type="InterPro" id="IPR008250">
    <property type="entry name" value="ATPase_P-typ_transduc_dom_A_sf"/>
</dbReference>
<dbReference type="InterPro" id="IPR023299">
    <property type="entry name" value="ATPase_P-typ_cyto_dom_N"/>
</dbReference>
<dbReference type="InterPro" id="IPR018303">
    <property type="entry name" value="ATPase_P-typ_P_site"/>
</dbReference>
<keyword evidence="2 13" id="KW-0813">Transport</keyword>
<feature type="compositionally biased region" description="Pro residues" evidence="14">
    <location>
        <begin position="1"/>
        <end position="11"/>
    </location>
</feature>
<feature type="domain" description="Cation-transporting P-type ATPase N-terminal" evidence="15">
    <location>
        <begin position="81"/>
        <end position="156"/>
    </location>
</feature>
<feature type="transmembrane region" description="Helical" evidence="13">
    <location>
        <begin position="128"/>
        <end position="156"/>
    </location>
</feature>
<dbReference type="InterPro" id="IPR004014">
    <property type="entry name" value="ATPase_P-typ_cation-transptr_N"/>
</dbReference>
<dbReference type="SUPFAM" id="SSF81660">
    <property type="entry name" value="Metal cation-transporting ATPase, ATP-binding domain N"/>
    <property type="match status" value="1"/>
</dbReference>
<keyword evidence="3 13" id="KW-0109">Calcium transport</keyword>
<keyword evidence="4 13" id="KW-0812">Transmembrane</keyword>
<comment type="catalytic activity">
    <reaction evidence="13">
        <text>Ca(2+)(in) + ATP + H2O = Ca(2+)(out) + ADP + phosphate + H(+)</text>
        <dbReference type="Rhea" id="RHEA:18105"/>
        <dbReference type="ChEBI" id="CHEBI:15377"/>
        <dbReference type="ChEBI" id="CHEBI:15378"/>
        <dbReference type="ChEBI" id="CHEBI:29108"/>
        <dbReference type="ChEBI" id="CHEBI:30616"/>
        <dbReference type="ChEBI" id="CHEBI:43474"/>
        <dbReference type="ChEBI" id="CHEBI:456216"/>
        <dbReference type="EC" id="7.2.2.10"/>
    </reaction>
</comment>
<dbReference type="Proteomes" id="UP001141327">
    <property type="component" value="Unassembled WGS sequence"/>
</dbReference>
<feature type="transmembrane region" description="Helical" evidence="13">
    <location>
        <begin position="860"/>
        <end position="880"/>
    </location>
</feature>
<dbReference type="SFLD" id="SFLDS00003">
    <property type="entry name" value="Haloacid_Dehalogenase"/>
    <property type="match status" value="1"/>
</dbReference>
<comment type="function">
    <text evidence="13">Catalyzes the hydrolysis of ATP coupled with the transport of calcium.</text>
</comment>
<evidence type="ECO:0000256" key="2">
    <source>
        <dbReference type="ARBA" id="ARBA00022448"/>
    </source>
</evidence>
<dbReference type="SMART" id="SM00831">
    <property type="entry name" value="Cation_ATPase_N"/>
    <property type="match status" value="1"/>
</dbReference>
<dbReference type="InterPro" id="IPR036412">
    <property type="entry name" value="HAD-like_sf"/>
</dbReference>
<evidence type="ECO:0000256" key="6">
    <source>
        <dbReference type="ARBA" id="ARBA00022741"/>
    </source>
</evidence>
<protein>
    <recommendedName>
        <fullName evidence="13">Calcium-transporting ATPase</fullName>
        <ecNumber evidence="13">7.2.2.10</ecNumber>
    </recommendedName>
</protein>
<keyword evidence="11 13" id="KW-0406">Ion transport</keyword>
<feature type="transmembrane region" description="Helical" evidence="13">
    <location>
        <begin position="941"/>
        <end position="962"/>
    </location>
</feature>
<dbReference type="PRINTS" id="PR00119">
    <property type="entry name" value="CATATPASE"/>
</dbReference>
<reference evidence="16" key="1">
    <citation type="journal article" date="2022" name="bioRxiv">
        <title>Genomics of Preaxostyla Flagellates Illuminates Evolutionary Transitions and the Path Towards Mitochondrial Loss.</title>
        <authorList>
            <person name="Novak L.V.F."/>
            <person name="Treitli S.C."/>
            <person name="Pyrih J."/>
            <person name="Halakuc P."/>
            <person name="Pipaliya S.V."/>
            <person name="Vacek V."/>
            <person name="Brzon O."/>
            <person name="Soukal P."/>
            <person name="Eme L."/>
            <person name="Dacks J.B."/>
            <person name="Karnkowska A."/>
            <person name="Elias M."/>
            <person name="Hampl V."/>
        </authorList>
    </citation>
    <scope>NUCLEOTIDE SEQUENCE</scope>
    <source>
        <strain evidence="16">RCP-MX</strain>
    </source>
</reference>
<dbReference type="SUPFAM" id="SSF56784">
    <property type="entry name" value="HAD-like"/>
    <property type="match status" value="1"/>
</dbReference>
<evidence type="ECO:0000256" key="13">
    <source>
        <dbReference type="RuleBase" id="RU361146"/>
    </source>
</evidence>
<proteinExistence type="inferred from homology"/>